<gene>
    <name evidence="2" type="ORF">OIDMADRAFT_125139</name>
</gene>
<dbReference type="AlphaFoldDB" id="A0A0C3HC39"/>
<dbReference type="Proteomes" id="UP000054321">
    <property type="component" value="Unassembled WGS sequence"/>
</dbReference>
<evidence type="ECO:0000313" key="2">
    <source>
        <dbReference type="EMBL" id="KIN00745.1"/>
    </source>
</evidence>
<dbReference type="EMBL" id="KN832877">
    <property type="protein sequence ID" value="KIN00745.1"/>
    <property type="molecule type" value="Genomic_DNA"/>
</dbReference>
<evidence type="ECO:0000313" key="3">
    <source>
        <dbReference type="Proteomes" id="UP000054321"/>
    </source>
</evidence>
<evidence type="ECO:0000259" key="1">
    <source>
        <dbReference type="SMART" id="SM00849"/>
    </source>
</evidence>
<sequence length="289" mass="32253">MLRANVYVAPPLPIQGPDGRSMGTWSPISCTLIHGSDSAILVDTPITTMQTNALADWIERTIPRKKLVAVYITHGHGDHFYGLPTIRKRFPGVKTYATQSTRDHMLDQLDPQYFHQMYNSRFPGQIDQQPSLSELVEVLPPSGELELEGHILQAVEVGQADTHSSTVLWVPDLRLAVCGDVVYGDCHQMLAECTTSDLRAAWIRSIEKVESLSPDIVIPGHKKEGEVDGVWHLKETKEYIQTFDELIRTGKAKSARELTSNMLEKYPNRFNPGALIMGSMAAFKSKSKI</sequence>
<dbReference type="Pfam" id="PF00753">
    <property type="entry name" value="Lactamase_B"/>
    <property type="match status" value="1"/>
</dbReference>
<organism evidence="2 3">
    <name type="scientific">Oidiodendron maius (strain Zn)</name>
    <dbReference type="NCBI Taxonomy" id="913774"/>
    <lineage>
        <taxon>Eukaryota</taxon>
        <taxon>Fungi</taxon>
        <taxon>Dikarya</taxon>
        <taxon>Ascomycota</taxon>
        <taxon>Pezizomycotina</taxon>
        <taxon>Leotiomycetes</taxon>
        <taxon>Leotiomycetes incertae sedis</taxon>
        <taxon>Myxotrichaceae</taxon>
        <taxon>Oidiodendron</taxon>
    </lineage>
</organism>
<dbReference type="SUPFAM" id="SSF56281">
    <property type="entry name" value="Metallo-hydrolase/oxidoreductase"/>
    <property type="match status" value="1"/>
</dbReference>
<name>A0A0C3HC39_OIDMZ</name>
<dbReference type="InterPro" id="IPR001279">
    <property type="entry name" value="Metallo-B-lactamas"/>
</dbReference>
<proteinExistence type="predicted"/>
<dbReference type="Gene3D" id="3.60.15.10">
    <property type="entry name" value="Ribonuclease Z/Hydroxyacylglutathione hydrolase-like"/>
    <property type="match status" value="1"/>
</dbReference>
<dbReference type="CDD" id="cd07739">
    <property type="entry name" value="metallo-hydrolase-like_MBL-fold"/>
    <property type="match status" value="1"/>
</dbReference>
<dbReference type="InterPro" id="IPR050855">
    <property type="entry name" value="NDM-1-like"/>
</dbReference>
<reference evidence="3" key="2">
    <citation type="submission" date="2015-01" db="EMBL/GenBank/DDBJ databases">
        <title>Evolutionary Origins and Diversification of the Mycorrhizal Mutualists.</title>
        <authorList>
            <consortium name="DOE Joint Genome Institute"/>
            <consortium name="Mycorrhizal Genomics Consortium"/>
            <person name="Kohler A."/>
            <person name="Kuo A."/>
            <person name="Nagy L.G."/>
            <person name="Floudas D."/>
            <person name="Copeland A."/>
            <person name="Barry K.W."/>
            <person name="Cichocki N."/>
            <person name="Veneault-Fourrey C."/>
            <person name="LaButti K."/>
            <person name="Lindquist E.A."/>
            <person name="Lipzen A."/>
            <person name="Lundell T."/>
            <person name="Morin E."/>
            <person name="Murat C."/>
            <person name="Riley R."/>
            <person name="Ohm R."/>
            <person name="Sun H."/>
            <person name="Tunlid A."/>
            <person name="Henrissat B."/>
            <person name="Grigoriev I.V."/>
            <person name="Hibbett D.S."/>
            <person name="Martin F."/>
        </authorList>
    </citation>
    <scope>NUCLEOTIDE SEQUENCE [LARGE SCALE GENOMIC DNA]</scope>
    <source>
        <strain evidence="3">Zn</strain>
    </source>
</reference>
<dbReference type="OrthoDB" id="536211at2759"/>
<dbReference type="PANTHER" id="PTHR42951:SF14">
    <property type="entry name" value="METALLO-BETA-LACTAMASE SUPERFAMILY PROTEIN"/>
    <property type="match status" value="1"/>
</dbReference>
<dbReference type="SMART" id="SM00849">
    <property type="entry name" value="Lactamase_B"/>
    <property type="match status" value="1"/>
</dbReference>
<reference evidence="2 3" key="1">
    <citation type="submission" date="2014-04" db="EMBL/GenBank/DDBJ databases">
        <authorList>
            <consortium name="DOE Joint Genome Institute"/>
            <person name="Kuo A."/>
            <person name="Martino E."/>
            <person name="Perotto S."/>
            <person name="Kohler A."/>
            <person name="Nagy L.G."/>
            <person name="Floudas D."/>
            <person name="Copeland A."/>
            <person name="Barry K.W."/>
            <person name="Cichocki N."/>
            <person name="Veneault-Fourrey C."/>
            <person name="LaButti K."/>
            <person name="Lindquist E.A."/>
            <person name="Lipzen A."/>
            <person name="Lundell T."/>
            <person name="Morin E."/>
            <person name="Murat C."/>
            <person name="Sun H."/>
            <person name="Tunlid A."/>
            <person name="Henrissat B."/>
            <person name="Grigoriev I.V."/>
            <person name="Hibbett D.S."/>
            <person name="Martin F."/>
            <person name="Nordberg H.P."/>
            <person name="Cantor M.N."/>
            <person name="Hua S.X."/>
        </authorList>
    </citation>
    <scope>NUCLEOTIDE SEQUENCE [LARGE SCALE GENOMIC DNA]</scope>
    <source>
        <strain evidence="2 3">Zn</strain>
    </source>
</reference>
<keyword evidence="3" id="KW-1185">Reference proteome</keyword>
<dbReference type="InParanoid" id="A0A0C3HC39"/>
<dbReference type="PANTHER" id="PTHR42951">
    <property type="entry name" value="METALLO-BETA-LACTAMASE DOMAIN-CONTAINING"/>
    <property type="match status" value="1"/>
</dbReference>
<dbReference type="HOGENOM" id="CLU_054962_1_0_1"/>
<dbReference type="InterPro" id="IPR036866">
    <property type="entry name" value="RibonucZ/Hydroxyglut_hydro"/>
</dbReference>
<feature type="domain" description="Metallo-beta-lactamase" evidence="1">
    <location>
        <begin position="27"/>
        <end position="221"/>
    </location>
</feature>
<protein>
    <recommendedName>
        <fullName evidence="1">Metallo-beta-lactamase domain-containing protein</fullName>
    </recommendedName>
</protein>
<accession>A0A0C3HC39</accession>